<comment type="similarity">
    <text evidence="8 9">Belongs to the histone deacetylase family. HD Type 1 subfamily.</text>
</comment>
<keyword evidence="16" id="KW-1185">Reference proteome</keyword>
<dbReference type="InterPro" id="IPR023801">
    <property type="entry name" value="His_deacetylse_dom"/>
</dbReference>
<keyword evidence="5 9" id="KW-0805">Transcription regulation</keyword>
<dbReference type="InterPro" id="IPR000286">
    <property type="entry name" value="HDACs"/>
</dbReference>
<feature type="domain" description="Histone deacetylase" evidence="14">
    <location>
        <begin position="59"/>
        <end position="363"/>
    </location>
</feature>
<dbReference type="InterPro" id="IPR023696">
    <property type="entry name" value="Ureohydrolase_dom_sf"/>
</dbReference>
<dbReference type="PANTHER" id="PTHR10625:SF36">
    <property type="entry name" value="HISTONE DEACETYLASE 3"/>
    <property type="match status" value="1"/>
</dbReference>
<dbReference type="GO" id="GO:0141221">
    <property type="term" value="F:histone deacetylase activity, hydrolytic mechanism"/>
    <property type="evidence" value="ECO:0007669"/>
    <property type="project" value="UniProtKB-EC"/>
</dbReference>
<dbReference type="InterPro" id="IPR037138">
    <property type="entry name" value="His_deacetylse_dom_sf"/>
</dbReference>
<accession>A0A0D2GKH2</accession>
<dbReference type="PRINTS" id="PR01271">
    <property type="entry name" value="HISDACETLASE"/>
</dbReference>
<dbReference type="HOGENOM" id="CLU_007727_7_11_1"/>
<evidence type="ECO:0000313" key="16">
    <source>
        <dbReference type="Proteomes" id="UP000053029"/>
    </source>
</evidence>
<gene>
    <name evidence="15" type="ORF">Z517_04368</name>
</gene>
<keyword evidence="6 9" id="KW-0804">Transcription</keyword>
<dbReference type="Gene3D" id="3.40.800.20">
    <property type="entry name" value="Histone deacetylase domain"/>
    <property type="match status" value="1"/>
</dbReference>
<feature type="binding site" evidence="12">
    <location>
        <position position="218"/>
    </location>
    <ligand>
        <name>a divalent metal cation</name>
        <dbReference type="ChEBI" id="CHEBI:60240"/>
    </ligand>
</feature>
<keyword evidence="7 9" id="KW-0539">Nucleus</keyword>
<sequence>MAIVEEYQDHSSTNHTPTFTLSAKIQREVEANGIARPKGYTVSWHHNPAVENHHFGQTHPMKPWRLTLTKSLVLSYGMHTAMDCFTSRPATEQEIRAFHREDYVDFLKVATPNNIYILYPELSTGPQGHSSAVFGVGDDCPIFDGVFEFCSTYAGASIDAARKLCHKQSDIAINWSGGLHHAKKAEASGFCYVNDIVLAILQLLRYHPRVLYIDIDVHHGDGVEQAFWSTDRVMCMSFHKYDKETFFPGTGPLESTGPIHPDNPGKNYTINVPLKDGIDDDTYDYLFRSVVDPTIKTYRPSAIVLQCGADSLGHDRLGCFNLNISGHGRCVSFVKSFQIPLLVVGGGGYTPRNVARAWAHETSICIGADHTLNPQLPEFLPYREAFRKEGFTLFPNLAGWKKENQVSRQDVEKIIRHVRDQLTEIRGAPSVQMKHIPQDIQGWRDEVEEELKAKRLDKEEKAEERDGAGGLVAKASRRRELERTGGSSALASGAASVRLGDGPS</sequence>
<evidence type="ECO:0000256" key="12">
    <source>
        <dbReference type="PIRSR" id="PIRSR037913-3"/>
    </source>
</evidence>
<evidence type="ECO:0000259" key="14">
    <source>
        <dbReference type="Pfam" id="PF00850"/>
    </source>
</evidence>
<evidence type="ECO:0000256" key="4">
    <source>
        <dbReference type="ARBA" id="ARBA00022853"/>
    </source>
</evidence>
<keyword evidence="12" id="KW-0479">Metal-binding</keyword>
<evidence type="ECO:0000256" key="6">
    <source>
        <dbReference type="ARBA" id="ARBA00023163"/>
    </source>
</evidence>
<name>A0A0D2GKH2_9EURO</name>
<comment type="subcellular location">
    <subcellularLocation>
        <location evidence="1 9">Nucleus</location>
    </subcellularLocation>
</comment>
<evidence type="ECO:0000313" key="15">
    <source>
        <dbReference type="EMBL" id="KIW81343.1"/>
    </source>
</evidence>
<reference evidence="15 16" key="1">
    <citation type="submission" date="2015-01" db="EMBL/GenBank/DDBJ databases">
        <title>The Genome Sequence of Fonsecaea pedrosoi CBS 271.37.</title>
        <authorList>
            <consortium name="The Broad Institute Genomics Platform"/>
            <person name="Cuomo C."/>
            <person name="de Hoog S."/>
            <person name="Gorbushina A."/>
            <person name="Stielow B."/>
            <person name="Teixiera M."/>
            <person name="Abouelleil A."/>
            <person name="Chapman S.B."/>
            <person name="Priest M."/>
            <person name="Young S.K."/>
            <person name="Wortman J."/>
            <person name="Nusbaum C."/>
            <person name="Birren B."/>
        </authorList>
    </citation>
    <scope>NUCLEOTIDE SEQUENCE [LARGE SCALE GENOMIC DNA]</scope>
    <source>
        <strain evidence="15 16">CBS 271.37</strain>
    </source>
</reference>
<organism evidence="15 16">
    <name type="scientific">Fonsecaea pedrosoi CBS 271.37</name>
    <dbReference type="NCBI Taxonomy" id="1442368"/>
    <lineage>
        <taxon>Eukaryota</taxon>
        <taxon>Fungi</taxon>
        <taxon>Dikarya</taxon>
        <taxon>Ascomycota</taxon>
        <taxon>Pezizomycotina</taxon>
        <taxon>Eurotiomycetes</taxon>
        <taxon>Chaetothyriomycetidae</taxon>
        <taxon>Chaetothyriales</taxon>
        <taxon>Herpotrichiellaceae</taxon>
        <taxon>Fonsecaea</taxon>
    </lineage>
</organism>
<dbReference type="Pfam" id="PF00850">
    <property type="entry name" value="Hist_deacetyl"/>
    <property type="match status" value="1"/>
</dbReference>
<evidence type="ECO:0000256" key="5">
    <source>
        <dbReference type="ARBA" id="ARBA00023015"/>
    </source>
</evidence>
<evidence type="ECO:0000256" key="3">
    <source>
        <dbReference type="ARBA" id="ARBA00022801"/>
    </source>
</evidence>
<dbReference type="AlphaFoldDB" id="A0A0D2GKH2"/>
<evidence type="ECO:0000256" key="7">
    <source>
        <dbReference type="ARBA" id="ARBA00023242"/>
    </source>
</evidence>
<dbReference type="GeneID" id="25303858"/>
<evidence type="ECO:0000256" key="2">
    <source>
        <dbReference type="ARBA" id="ARBA00012111"/>
    </source>
</evidence>
<keyword evidence="4 9" id="KW-0156">Chromatin regulator</keyword>
<dbReference type="PIRSF" id="PIRSF037913">
    <property type="entry name" value="His_deacetylse_1"/>
    <property type="match status" value="1"/>
</dbReference>
<dbReference type="OrthoDB" id="1918432at2759"/>
<dbReference type="PANTHER" id="PTHR10625">
    <property type="entry name" value="HISTONE DEACETYLASE HDAC1-RELATED"/>
    <property type="match status" value="1"/>
</dbReference>
<feature type="binding site" evidence="12">
    <location>
        <position position="216"/>
    </location>
    <ligand>
        <name>a divalent metal cation</name>
        <dbReference type="ChEBI" id="CHEBI:60240"/>
    </ligand>
</feature>
<dbReference type="STRING" id="1442368.A0A0D2GKH2"/>
<evidence type="ECO:0000256" key="10">
    <source>
        <dbReference type="PIRSR" id="PIRSR037913-1"/>
    </source>
</evidence>
<dbReference type="SUPFAM" id="SSF52768">
    <property type="entry name" value="Arginase/deacetylase"/>
    <property type="match status" value="1"/>
</dbReference>
<dbReference type="GO" id="GO:0034967">
    <property type="term" value="C:Set3 complex"/>
    <property type="evidence" value="ECO:0007669"/>
    <property type="project" value="UniProtKB-ARBA"/>
</dbReference>
<feature type="binding site" evidence="11">
    <location>
        <position position="189"/>
    </location>
    <ligand>
        <name>substrate</name>
    </ligand>
</feature>
<keyword evidence="3 9" id="KW-0378">Hydrolase</keyword>
<protein>
    <recommendedName>
        <fullName evidence="2 9">Histone deacetylase</fullName>
        <ecNumber evidence="2 9">3.5.1.98</ecNumber>
    </recommendedName>
</protein>
<dbReference type="EC" id="3.5.1.98" evidence="2 9"/>
<feature type="compositionally biased region" description="Low complexity" evidence="13">
    <location>
        <begin position="485"/>
        <end position="496"/>
    </location>
</feature>
<feature type="active site" description="Proton acceptor" evidence="10">
    <location>
        <position position="181"/>
    </location>
</feature>
<feature type="compositionally biased region" description="Basic and acidic residues" evidence="13">
    <location>
        <begin position="454"/>
        <end position="467"/>
    </location>
</feature>
<dbReference type="Proteomes" id="UP000053029">
    <property type="component" value="Unassembled WGS sequence"/>
</dbReference>
<feature type="binding site" evidence="11">
    <location>
        <position position="349"/>
    </location>
    <ligand>
        <name>substrate</name>
    </ligand>
</feature>
<dbReference type="FunFam" id="3.40.800.20:FF:000007">
    <property type="entry name" value="Histone deacetylase"/>
    <property type="match status" value="1"/>
</dbReference>
<dbReference type="RefSeq" id="XP_013285151.1">
    <property type="nucleotide sequence ID" value="XM_013429697.1"/>
</dbReference>
<proteinExistence type="inferred from homology"/>
<evidence type="ECO:0000256" key="13">
    <source>
        <dbReference type="SAM" id="MobiDB-lite"/>
    </source>
</evidence>
<feature type="binding site" evidence="12">
    <location>
        <position position="310"/>
    </location>
    <ligand>
        <name>a divalent metal cation</name>
        <dbReference type="ChEBI" id="CHEBI:60240"/>
    </ligand>
</feature>
<evidence type="ECO:0000256" key="11">
    <source>
        <dbReference type="PIRSR" id="PIRSR037913-2"/>
    </source>
</evidence>
<evidence type="ECO:0000256" key="1">
    <source>
        <dbReference type="ARBA" id="ARBA00004123"/>
    </source>
</evidence>
<feature type="region of interest" description="Disordered" evidence="13">
    <location>
        <begin position="454"/>
        <end position="504"/>
    </location>
</feature>
<feature type="binding site" evidence="11">
    <location>
        <position position="139"/>
    </location>
    <ligand>
        <name>substrate</name>
    </ligand>
</feature>
<dbReference type="GO" id="GO:0040029">
    <property type="term" value="P:epigenetic regulation of gene expression"/>
    <property type="evidence" value="ECO:0007669"/>
    <property type="project" value="TreeGrafter"/>
</dbReference>
<dbReference type="GO" id="GO:0070210">
    <property type="term" value="C:Rpd3L-Expanded complex"/>
    <property type="evidence" value="ECO:0007669"/>
    <property type="project" value="TreeGrafter"/>
</dbReference>
<comment type="catalytic activity">
    <reaction evidence="9">
        <text>N(6)-acetyl-L-lysyl-[histone] + H2O = L-lysyl-[histone] + acetate</text>
        <dbReference type="Rhea" id="RHEA:58196"/>
        <dbReference type="Rhea" id="RHEA-COMP:9845"/>
        <dbReference type="Rhea" id="RHEA-COMP:11338"/>
        <dbReference type="ChEBI" id="CHEBI:15377"/>
        <dbReference type="ChEBI" id="CHEBI:29969"/>
        <dbReference type="ChEBI" id="CHEBI:30089"/>
        <dbReference type="ChEBI" id="CHEBI:61930"/>
        <dbReference type="EC" id="3.5.1.98"/>
    </reaction>
</comment>
<dbReference type="EMBL" id="KN846971">
    <property type="protein sequence ID" value="KIW81343.1"/>
    <property type="molecule type" value="Genomic_DNA"/>
</dbReference>
<dbReference type="GO" id="GO:0046872">
    <property type="term" value="F:metal ion binding"/>
    <property type="evidence" value="ECO:0007669"/>
    <property type="project" value="UniProtKB-KW"/>
</dbReference>
<evidence type="ECO:0000256" key="9">
    <source>
        <dbReference type="PIRNR" id="PIRNR037913"/>
    </source>
</evidence>
<dbReference type="VEuPathDB" id="FungiDB:Z517_04368"/>
<evidence type="ECO:0000256" key="8">
    <source>
        <dbReference type="ARBA" id="ARBA00061569"/>
    </source>
</evidence>
<dbReference type="InterPro" id="IPR003084">
    <property type="entry name" value="HDAC_I/II"/>
</dbReference>
<dbReference type="PRINTS" id="PR01270">
    <property type="entry name" value="HDASUPER"/>
</dbReference>